<protein>
    <submittedName>
        <fullName evidence="3">Uncharacterized protein</fullName>
    </submittedName>
</protein>
<comment type="caution">
    <text evidence="3">The sequence shown here is derived from an EMBL/GenBank/DDBJ whole genome shotgun (WGS) entry which is preliminary data.</text>
</comment>
<sequence>MADHTKLLATPVHQDSILLQGPSGLPPIKDRDDDTVLCIAYSLNRRHAVQGTRYENEDPNEDPTGRGETADGNGEAYKSWPLDHFYTRPNSGGRVMHFEEDNFPELIIHPVVPPANPNHLLTPPHSSMGNFPDFGVIRVLDFKGCSTEVAGDLIATKANRPVSPNDPVFDTAGLENRKRISTALQAKVSHLGPPDLDGFITGIFLRASSEGLPFFTLFISIPSLGVPTTPPTPPPTTTPPLKWDSTTTAATVGDRLAGSRTLREYRLQQISEETIDSTSAVLVHQTWFLVFDSVQIALFRSRDDTASNYAPLYPYQSRTGVFLAVVNMIANTLTFSEDAALKQMGVVIAGLEFEIHRQIAQDEENDAHAVEVGLKKKDRAHITESKKKTHDLIMKYESCILDVSTMMRVVRSQIQYLGQLQRVFQNSYGDRLGDPRPHKNSYKILHIHGRMEEMSAAIATLKSIVEERESAFRELGLWESDLKFARTLLVDRNEKIASTGGAEATVTAIRKQGQTISLFTLITTIFVPLGFFCAYISMNPDGFESTITKQWQFWTFAAPITGVLTAMMSVFLFTSDDRMKRAIAKVSRLPGLRHKTTDLESQAGSIAPST</sequence>
<accession>A0ABR3GHH1</accession>
<dbReference type="Gene3D" id="1.20.58.340">
    <property type="entry name" value="Magnesium transport protein CorA, transmembrane region"/>
    <property type="match status" value="1"/>
</dbReference>
<feature type="transmembrane region" description="Helical" evidence="2">
    <location>
        <begin position="553"/>
        <end position="573"/>
    </location>
</feature>
<name>A0ABR3GHH1_9PEZI</name>
<evidence type="ECO:0000313" key="3">
    <source>
        <dbReference type="EMBL" id="KAL0635217.1"/>
    </source>
</evidence>
<gene>
    <name evidence="3" type="ORF">Q9L58_005863</name>
</gene>
<feature type="region of interest" description="Disordered" evidence="1">
    <location>
        <begin position="50"/>
        <end position="74"/>
    </location>
</feature>
<feature type="transmembrane region" description="Helical" evidence="2">
    <location>
        <begin position="518"/>
        <end position="538"/>
    </location>
</feature>
<evidence type="ECO:0000256" key="2">
    <source>
        <dbReference type="SAM" id="Phobius"/>
    </source>
</evidence>
<keyword evidence="2" id="KW-0472">Membrane</keyword>
<evidence type="ECO:0000256" key="1">
    <source>
        <dbReference type="SAM" id="MobiDB-lite"/>
    </source>
</evidence>
<dbReference type="Proteomes" id="UP001447188">
    <property type="component" value="Unassembled WGS sequence"/>
</dbReference>
<keyword evidence="2" id="KW-0812">Transmembrane</keyword>
<proteinExistence type="predicted"/>
<organism evidence="3 4">
    <name type="scientific">Discina gigas</name>
    <dbReference type="NCBI Taxonomy" id="1032678"/>
    <lineage>
        <taxon>Eukaryota</taxon>
        <taxon>Fungi</taxon>
        <taxon>Dikarya</taxon>
        <taxon>Ascomycota</taxon>
        <taxon>Pezizomycotina</taxon>
        <taxon>Pezizomycetes</taxon>
        <taxon>Pezizales</taxon>
        <taxon>Discinaceae</taxon>
        <taxon>Discina</taxon>
    </lineage>
</organism>
<evidence type="ECO:0000313" key="4">
    <source>
        <dbReference type="Proteomes" id="UP001447188"/>
    </source>
</evidence>
<dbReference type="EMBL" id="JBBBZM010000075">
    <property type="protein sequence ID" value="KAL0635217.1"/>
    <property type="molecule type" value="Genomic_DNA"/>
</dbReference>
<keyword evidence="4" id="KW-1185">Reference proteome</keyword>
<reference evidence="3 4" key="1">
    <citation type="submission" date="2024-02" db="EMBL/GenBank/DDBJ databases">
        <title>Discinaceae phylogenomics.</title>
        <authorList>
            <person name="Dirks A.C."/>
            <person name="James T.Y."/>
        </authorList>
    </citation>
    <scope>NUCLEOTIDE SEQUENCE [LARGE SCALE GENOMIC DNA]</scope>
    <source>
        <strain evidence="3 4">ACD0624</strain>
    </source>
</reference>
<keyword evidence="2" id="KW-1133">Transmembrane helix</keyword>